<feature type="region of interest" description="Disordered" evidence="1">
    <location>
        <begin position="1"/>
        <end position="50"/>
    </location>
</feature>
<gene>
    <name evidence="2" type="ORF">MUK42_12551</name>
</gene>
<evidence type="ECO:0000313" key="2">
    <source>
        <dbReference type="EMBL" id="URE20582.1"/>
    </source>
</evidence>
<feature type="compositionally biased region" description="Polar residues" evidence="1">
    <location>
        <begin position="384"/>
        <end position="399"/>
    </location>
</feature>
<accession>A0A9E7GYH2</accession>
<dbReference type="Proteomes" id="UP001055439">
    <property type="component" value="Chromosome 7"/>
</dbReference>
<dbReference type="AlphaFoldDB" id="A0A9E7GYH2"/>
<reference evidence="2" key="1">
    <citation type="submission" date="2022-05" db="EMBL/GenBank/DDBJ databases">
        <title>The Musa troglodytarum L. genome provides insights into the mechanism of non-climacteric behaviour and enrichment of carotenoids.</title>
        <authorList>
            <person name="Wang J."/>
        </authorList>
    </citation>
    <scope>NUCLEOTIDE SEQUENCE</scope>
    <source>
        <tissue evidence="2">Leaf</tissue>
    </source>
</reference>
<dbReference type="OrthoDB" id="608866at2759"/>
<sequence>MDPAAGPASDETASTASNPDALNDAVDGPTRGGPDKRPREKTVAAPSPPPYPSFTHLEGFHLPFALGIPCRSLVRSLLTMSHKTVITYKRKRSSSQSDLTKARKVDSSEKTEQKMLPKAELDTFDQRFDGGSVALIRGALALARALARAARRRLAPPRASSAGCARALAGGAAPRLNGDRHRAFAAARLRRRLPRIAAALPLRARRRCCRSPLIVAVACRSDVAEILTKHVGQMPDIGKEAAVKIEPHEAFSRVRCDAEIVGESRPPCSHSESMGLTTTDTTKNYITVENEQPDLAQNEIVTREATRDKVAEERGHENLVKPQTSTPNRAVVLPDENSEGKAKNTQGLVNVDEALQEFSDVERIGVCSGQASNRMASSLRPVGSSVQNQLDPVSSSIRN</sequence>
<dbReference type="EMBL" id="CP097509">
    <property type="protein sequence ID" value="URE20582.1"/>
    <property type="molecule type" value="Genomic_DNA"/>
</dbReference>
<organism evidence="2 3">
    <name type="scientific">Musa troglodytarum</name>
    <name type="common">fe'i banana</name>
    <dbReference type="NCBI Taxonomy" id="320322"/>
    <lineage>
        <taxon>Eukaryota</taxon>
        <taxon>Viridiplantae</taxon>
        <taxon>Streptophyta</taxon>
        <taxon>Embryophyta</taxon>
        <taxon>Tracheophyta</taxon>
        <taxon>Spermatophyta</taxon>
        <taxon>Magnoliopsida</taxon>
        <taxon>Liliopsida</taxon>
        <taxon>Zingiberales</taxon>
        <taxon>Musaceae</taxon>
        <taxon>Musa</taxon>
    </lineage>
</organism>
<name>A0A9E7GYH2_9LILI</name>
<evidence type="ECO:0000313" key="3">
    <source>
        <dbReference type="Proteomes" id="UP001055439"/>
    </source>
</evidence>
<feature type="region of interest" description="Disordered" evidence="1">
    <location>
        <begin position="309"/>
        <end position="331"/>
    </location>
</feature>
<keyword evidence="3" id="KW-1185">Reference proteome</keyword>
<evidence type="ECO:0000256" key="1">
    <source>
        <dbReference type="SAM" id="MobiDB-lite"/>
    </source>
</evidence>
<feature type="region of interest" description="Disordered" evidence="1">
    <location>
        <begin position="375"/>
        <end position="399"/>
    </location>
</feature>
<feature type="compositionally biased region" description="Basic and acidic residues" evidence="1">
    <location>
        <begin position="33"/>
        <end position="42"/>
    </location>
</feature>
<feature type="compositionally biased region" description="Polar residues" evidence="1">
    <location>
        <begin position="11"/>
        <end position="20"/>
    </location>
</feature>
<feature type="compositionally biased region" description="Basic and acidic residues" evidence="1">
    <location>
        <begin position="100"/>
        <end position="114"/>
    </location>
</feature>
<proteinExistence type="predicted"/>
<feature type="region of interest" description="Disordered" evidence="1">
    <location>
        <begin position="88"/>
        <end position="114"/>
    </location>
</feature>
<protein>
    <submittedName>
        <fullName evidence="2">Uncharacterized protein</fullName>
    </submittedName>
</protein>
<feature type="compositionally biased region" description="Basic and acidic residues" evidence="1">
    <location>
        <begin position="309"/>
        <end position="319"/>
    </location>
</feature>